<sequence length="98" mass="11171">MRKGENEKQEHGSLRIRVTLLYHAPKEISFSETCSWKFNSTGIAGNDSSKNLVIEIASCLLVSARIHWVPMEVNFSFHLLLGGRHLPFARPFKSINQF</sequence>
<protein>
    <submittedName>
        <fullName evidence="1">Uncharacterized protein</fullName>
    </submittedName>
</protein>
<evidence type="ECO:0000313" key="2">
    <source>
        <dbReference type="Proteomes" id="UP001605036"/>
    </source>
</evidence>
<name>A0ABD1Z1Z1_9MARC</name>
<organism evidence="1 2">
    <name type="scientific">Riccia fluitans</name>
    <dbReference type="NCBI Taxonomy" id="41844"/>
    <lineage>
        <taxon>Eukaryota</taxon>
        <taxon>Viridiplantae</taxon>
        <taxon>Streptophyta</taxon>
        <taxon>Embryophyta</taxon>
        <taxon>Marchantiophyta</taxon>
        <taxon>Marchantiopsida</taxon>
        <taxon>Marchantiidae</taxon>
        <taxon>Marchantiales</taxon>
        <taxon>Ricciaceae</taxon>
        <taxon>Riccia</taxon>
    </lineage>
</organism>
<accession>A0ABD1Z1Z1</accession>
<dbReference type="AlphaFoldDB" id="A0ABD1Z1Z1"/>
<evidence type="ECO:0000313" key="1">
    <source>
        <dbReference type="EMBL" id="KAL2635602.1"/>
    </source>
</evidence>
<dbReference type="Proteomes" id="UP001605036">
    <property type="component" value="Unassembled WGS sequence"/>
</dbReference>
<proteinExistence type="predicted"/>
<comment type="caution">
    <text evidence="1">The sequence shown here is derived from an EMBL/GenBank/DDBJ whole genome shotgun (WGS) entry which is preliminary data.</text>
</comment>
<keyword evidence="2" id="KW-1185">Reference proteome</keyword>
<dbReference type="EMBL" id="JBHFFA010000003">
    <property type="protein sequence ID" value="KAL2635602.1"/>
    <property type="molecule type" value="Genomic_DNA"/>
</dbReference>
<gene>
    <name evidence="1" type="ORF">R1flu_007081</name>
</gene>
<reference evidence="1 2" key="1">
    <citation type="submission" date="2024-09" db="EMBL/GenBank/DDBJ databases">
        <title>Chromosome-scale assembly of Riccia fluitans.</title>
        <authorList>
            <person name="Paukszto L."/>
            <person name="Sawicki J."/>
            <person name="Karawczyk K."/>
            <person name="Piernik-Szablinska J."/>
            <person name="Szczecinska M."/>
            <person name="Mazdziarz M."/>
        </authorList>
    </citation>
    <scope>NUCLEOTIDE SEQUENCE [LARGE SCALE GENOMIC DNA]</scope>
    <source>
        <strain evidence="1">Rf_01</strain>
        <tissue evidence="1">Aerial parts of the thallus</tissue>
    </source>
</reference>